<dbReference type="SUPFAM" id="SSF55729">
    <property type="entry name" value="Acyl-CoA N-acyltransferases (Nat)"/>
    <property type="match status" value="1"/>
</dbReference>
<comment type="catalytic activity">
    <reaction evidence="5">
        <text>an N-terminal L-alpha-aminoacyl-[protein] + L-arginyl-tRNA(Arg) = an N-terminal L-arginyl-L-aminoacyl-[protein] + tRNA(Arg) + H(+)</text>
        <dbReference type="Rhea" id="RHEA:10208"/>
        <dbReference type="Rhea" id="RHEA-COMP:9658"/>
        <dbReference type="Rhea" id="RHEA-COMP:9673"/>
        <dbReference type="Rhea" id="RHEA-COMP:10636"/>
        <dbReference type="Rhea" id="RHEA-COMP:10638"/>
        <dbReference type="ChEBI" id="CHEBI:15378"/>
        <dbReference type="ChEBI" id="CHEBI:78442"/>
        <dbReference type="ChEBI" id="CHEBI:78513"/>
        <dbReference type="ChEBI" id="CHEBI:78597"/>
        <dbReference type="ChEBI" id="CHEBI:83562"/>
        <dbReference type="EC" id="2.3.2.8"/>
    </reaction>
</comment>
<comment type="similarity">
    <text evidence="1 5">Belongs to the R-transferase family.</text>
</comment>
<evidence type="ECO:0000313" key="9">
    <source>
        <dbReference type="Proteomes" id="UP000250140"/>
    </source>
</evidence>
<reference evidence="8 9" key="1">
    <citation type="journal article" date="2016" name="Nat. Commun.">
        <title>Ectomycorrhizal ecology is imprinted in the genome of the dominant symbiotic fungus Cenococcum geophilum.</title>
        <authorList>
            <consortium name="DOE Joint Genome Institute"/>
            <person name="Peter M."/>
            <person name="Kohler A."/>
            <person name="Ohm R.A."/>
            <person name="Kuo A."/>
            <person name="Krutzmann J."/>
            <person name="Morin E."/>
            <person name="Arend M."/>
            <person name="Barry K.W."/>
            <person name="Binder M."/>
            <person name="Choi C."/>
            <person name="Clum A."/>
            <person name="Copeland A."/>
            <person name="Grisel N."/>
            <person name="Haridas S."/>
            <person name="Kipfer T."/>
            <person name="LaButti K."/>
            <person name="Lindquist E."/>
            <person name="Lipzen A."/>
            <person name="Maire R."/>
            <person name="Meier B."/>
            <person name="Mihaltcheva S."/>
            <person name="Molinier V."/>
            <person name="Murat C."/>
            <person name="Poggeler S."/>
            <person name="Quandt C.A."/>
            <person name="Sperisen C."/>
            <person name="Tritt A."/>
            <person name="Tisserant E."/>
            <person name="Crous P.W."/>
            <person name="Henrissat B."/>
            <person name="Nehls U."/>
            <person name="Egli S."/>
            <person name="Spatafora J.W."/>
            <person name="Grigoriev I.V."/>
            <person name="Martin F.M."/>
        </authorList>
    </citation>
    <scope>NUCLEOTIDE SEQUENCE [LARGE SCALE GENOMIC DNA]</scope>
    <source>
        <strain evidence="8 9">CBS 207.34</strain>
    </source>
</reference>
<evidence type="ECO:0000256" key="2">
    <source>
        <dbReference type="ARBA" id="ARBA00022679"/>
    </source>
</evidence>
<feature type="domain" description="N-end rule aminoacyl transferase C-terminal" evidence="7">
    <location>
        <begin position="172"/>
        <end position="307"/>
    </location>
</feature>
<keyword evidence="2 5" id="KW-0808">Transferase</keyword>
<dbReference type="InterPro" id="IPR016181">
    <property type="entry name" value="Acyl_CoA_acyltransferase"/>
</dbReference>
<dbReference type="Proteomes" id="UP000250140">
    <property type="component" value="Unassembled WGS sequence"/>
</dbReference>
<dbReference type="AlphaFoldDB" id="A0A8E2F9U7"/>
<accession>A0A8E2F9U7</accession>
<evidence type="ECO:0000313" key="8">
    <source>
        <dbReference type="EMBL" id="OCL12568.1"/>
    </source>
</evidence>
<dbReference type="InterPro" id="IPR007471">
    <property type="entry name" value="N-end_Aminoacyl_Trfase_N"/>
</dbReference>
<dbReference type="OrthoDB" id="74183at2759"/>
<dbReference type="InterPro" id="IPR017137">
    <property type="entry name" value="Arg-tRNA-P_Trfase_1_euk"/>
</dbReference>
<keyword evidence="3 5" id="KW-0833">Ubl conjugation pathway</keyword>
<dbReference type="PANTHER" id="PTHR21367:SF1">
    <property type="entry name" value="ARGINYL-TRNA--PROTEIN TRANSFERASE 1"/>
    <property type="match status" value="1"/>
</dbReference>
<feature type="domain" description="N-end aminoacyl transferase N-terminal" evidence="6">
    <location>
        <begin position="23"/>
        <end position="100"/>
    </location>
</feature>
<evidence type="ECO:0000256" key="5">
    <source>
        <dbReference type="PIRNR" id="PIRNR037207"/>
    </source>
</evidence>
<evidence type="ECO:0000259" key="6">
    <source>
        <dbReference type="Pfam" id="PF04376"/>
    </source>
</evidence>
<organism evidence="8 9">
    <name type="scientific">Glonium stellatum</name>
    <dbReference type="NCBI Taxonomy" id="574774"/>
    <lineage>
        <taxon>Eukaryota</taxon>
        <taxon>Fungi</taxon>
        <taxon>Dikarya</taxon>
        <taxon>Ascomycota</taxon>
        <taxon>Pezizomycotina</taxon>
        <taxon>Dothideomycetes</taxon>
        <taxon>Pleosporomycetidae</taxon>
        <taxon>Gloniales</taxon>
        <taxon>Gloniaceae</taxon>
        <taxon>Glonium</taxon>
    </lineage>
</organism>
<dbReference type="Pfam" id="PF04376">
    <property type="entry name" value="ATE_N"/>
    <property type="match status" value="1"/>
</dbReference>
<evidence type="ECO:0000259" key="7">
    <source>
        <dbReference type="Pfam" id="PF04377"/>
    </source>
</evidence>
<protein>
    <recommendedName>
        <fullName evidence="5">Arginyl-tRNA--protein transferase 1</fullName>
        <shortName evidence="5">Arginyltransferase 1</shortName>
        <shortName evidence="5">R-transferase 1</shortName>
        <ecNumber evidence="5">2.3.2.8</ecNumber>
    </recommendedName>
    <alternativeName>
        <fullName evidence="5">Arginine-tRNA--protein transferase 1</fullName>
    </alternativeName>
</protein>
<dbReference type="Pfam" id="PF04377">
    <property type="entry name" value="ATE_C"/>
    <property type="match status" value="1"/>
</dbReference>
<gene>
    <name evidence="8" type="ORF">AOQ84DRAFT_148956</name>
</gene>
<dbReference type="GO" id="GO:0004057">
    <property type="term" value="F:arginyl-tRNA--protein transferase activity"/>
    <property type="evidence" value="ECO:0007669"/>
    <property type="project" value="UniProtKB-EC"/>
</dbReference>
<dbReference type="GO" id="GO:0005737">
    <property type="term" value="C:cytoplasm"/>
    <property type="evidence" value="ECO:0007669"/>
    <property type="project" value="TreeGrafter"/>
</dbReference>
<comment type="function">
    <text evidence="5">Involved in the post-translational conjugation of arginine to the N-terminal aspartate or glutamate of a protein. This arginylation is required for degradation of the protein via the ubiquitin pathway.</text>
</comment>
<dbReference type="InterPro" id="IPR030700">
    <property type="entry name" value="N-end_Aminoacyl_Trfase"/>
</dbReference>
<name>A0A8E2F9U7_9PEZI</name>
<dbReference type="PANTHER" id="PTHR21367">
    <property type="entry name" value="ARGININE-TRNA-PROTEIN TRANSFERASE 1"/>
    <property type="match status" value="1"/>
</dbReference>
<evidence type="ECO:0000256" key="4">
    <source>
        <dbReference type="ARBA" id="ARBA00023315"/>
    </source>
</evidence>
<dbReference type="InterPro" id="IPR007472">
    <property type="entry name" value="N-end_Aminoacyl_Trfase_C"/>
</dbReference>
<dbReference type="PIRSF" id="PIRSF037207">
    <property type="entry name" value="ATE1_euk"/>
    <property type="match status" value="1"/>
</dbReference>
<dbReference type="EC" id="2.3.2.8" evidence="5"/>
<keyword evidence="9" id="KW-1185">Reference proteome</keyword>
<sequence>MQAPVKEEGVVSFLTPIGYQAEDCGYCKDPTTSRRSPNSRACCYAISKDLSVDDYQELIDRGWRRSGTLLYKPDLRRHCCPHYTIRIPVDSFKPSRDQRQAVHRWNKFVLGNAYANNAVKVHPKTRAGKAEQKNNFNLISAIHESEYSNVKKPLEPAHRFEVSLEPDAFTEEKYTLFENYQRVVHHEKPSDISKKGFRRFLCDSPLHRTSRPFNGIEQPLGSFHQCYRLDGRLIAVGIVDLLPHCVSGVYFMYHEDFSSWSFGKLSALREATLALEVGYRYYYMGYYIHSCVKMRYKADYRPQYVLDPESLEWDPLDGGLRRLLDTKAYVSLSRERGSSGDKGIPNKEAIGHRHTEKMSSGLPFPLPADASAAVEGGTSLFGLEIPGVLTAEEIVEKVDINRISMELRGGLVVQMEDLVAWEDGDILDPRSLKGFIAEFAACVGPKVAKTMVVRLNR</sequence>
<keyword evidence="4 5" id="KW-0012">Acyltransferase</keyword>
<proteinExistence type="inferred from homology"/>
<evidence type="ECO:0000256" key="1">
    <source>
        <dbReference type="ARBA" id="ARBA00009991"/>
    </source>
</evidence>
<dbReference type="EMBL" id="KV748860">
    <property type="protein sequence ID" value="OCL12568.1"/>
    <property type="molecule type" value="Genomic_DNA"/>
</dbReference>
<evidence type="ECO:0000256" key="3">
    <source>
        <dbReference type="ARBA" id="ARBA00022786"/>
    </source>
</evidence>